<keyword evidence="3" id="KW-1185">Reference proteome</keyword>
<evidence type="ECO:0000313" key="3">
    <source>
        <dbReference type="Proteomes" id="UP000774000"/>
    </source>
</evidence>
<dbReference type="GO" id="GO:0005737">
    <property type="term" value="C:cytoplasm"/>
    <property type="evidence" value="ECO:0007669"/>
    <property type="project" value="TreeGrafter"/>
</dbReference>
<dbReference type="PANTHER" id="PTHR43968">
    <property type="match status" value="1"/>
</dbReference>
<evidence type="ECO:0000313" key="2">
    <source>
        <dbReference type="EMBL" id="MBM7557530.1"/>
    </source>
</evidence>
<dbReference type="RefSeq" id="WP_204702276.1">
    <property type="nucleotide sequence ID" value="NZ_JAFBDQ010000013.1"/>
</dbReference>
<reference evidence="2" key="1">
    <citation type="submission" date="2021-01" db="EMBL/GenBank/DDBJ databases">
        <title>Genomic Encyclopedia of Type Strains, Phase IV (KMG-IV): sequencing the most valuable type-strain genomes for metagenomic binning, comparative biology and taxonomic classification.</title>
        <authorList>
            <person name="Goeker M."/>
        </authorList>
    </citation>
    <scope>NUCLEOTIDE SEQUENCE</scope>
    <source>
        <strain evidence="2">DSM 23230</strain>
    </source>
</reference>
<dbReference type="SUPFAM" id="SSF52833">
    <property type="entry name" value="Thioredoxin-like"/>
    <property type="match status" value="1"/>
</dbReference>
<protein>
    <submittedName>
        <fullName evidence="2">Glutathione S-transferase</fullName>
    </submittedName>
</protein>
<dbReference type="Pfam" id="PF13417">
    <property type="entry name" value="GST_N_3"/>
    <property type="match status" value="1"/>
</dbReference>
<feature type="domain" description="GST N-terminal" evidence="1">
    <location>
        <begin position="1"/>
        <end position="75"/>
    </location>
</feature>
<dbReference type="Gene3D" id="3.40.30.10">
    <property type="entry name" value="Glutaredoxin"/>
    <property type="match status" value="1"/>
</dbReference>
<gene>
    <name evidence="2" type="ORF">JOC47_002396</name>
</gene>
<name>A0A938XU23_9FIRM</name>
<sequence length="75" mass="8962">MLLHQFQSCPFCKKVRRKLEELDLDYETREVPRDKSKRNTIKELSGQLKVPVLEDGEKVIYDSRDIVDYLEENYA</sequence>
<dbReference type="PROSITE" id="PS50404">
    <property type="entry name" value="GST_NTER"/>
    <property type="match status" value="1"/>
</dbReference>
<dbReference type="PROSITE" id="PS51354">
    <property type="entry name" value="GLUTAREDOXIN_2"/>
    <property type="match status" value="1"/>
</dbReference>
<accession>A0A938XU23</accession>
<dbReference type="InterPro" id="IPR050983">
    <property type="entry name" value="GST_Omega/HSP26"/>
</dbReference>
<dbReference type="InterPro" id="IPR036249">
    <property type="entry name" value="Thioredoxin-like_sf"/>
</dbReference>
<organism evidence="2 3">
    <name type="scientific">Halanaerobacter jeridensis</name>
    <dbReference type="NCBI Taxonomy" id="706427"/>
    <lineage>
        <taxon>Bacteria</taxon>
        <taxon>Bacillati</taxon>
        <taxon>Bacillota</taxon>
        <taxon>Clostridia</taxon>
        <taxon>Halanaerobiales</taxon>
        <taxon>Halobacteroidaceae</taxon>
        <taxon>Halanaerobacter</taxon>
    </lineage>
</organism>
<dbReference type="PANTHER" id="PTHR43968:SF6">
    <property type="entry name" value="GLUTATHIONE S-TRANSFERASE OMEGA"/>
    <property type="match status" value="1"/>
</dbReference>
<dbReference type="Proteomes" id="UP000774000">
    <property type="component" value="Unassembled WGS sequence"/>
</dbReference>
<proteinExistence type="predicted"/>
<dbReference type="InterPro" id="IPR004045">
    <property type="entry name" value="Glutathione_S-Trfase_N"/>
</dbReference>
<comment type="caution">
    <text evidence="2">The sequence shown here is derived from an EMBL/GenBank/DDBJ whole genome shotgun (WGS) entry which is preliminary data.</text>
</comment>
<dbReference type="AlphaFoldDB" id="A0A938XU23"/>
<evidence type="ECO:0000259" key="1">
    <source>
        <dbReference type="PROSITE" id="PS50404"/>
    </source>
</evidence>
<dbReference type="EMBL" id="JAFBDQ010000013">
    <property type="protein sequence ID" value="MBM7557530.1"/>
    <property type="molecule type" value="Genomic_DNA"/>
</dbReference>
<dbReference type="CDD" id="cd00570">
    <property type="entry name" value="GST_N_family"/>
    <property type="match status" value="1"/>
</dbReference>